<accession>A0A428GWQ8</accession>
<comment type="caution">
    <text evidence="1">The sequence shown here is derived from an EMBL/GenBank/DDBJ whole genome shotgun (WGS) entry which is preliminary data.</text>
</comment>
<proteinExistence type="predicted"/>
<dbReference type="AlphaFoldDB" id="A0A428GWQ8"/>
<organism evidence="1 2">
    <name type="scientific">Streptococcus cristatus</name>
    <dbReference type="NCBI Taxonomy" id="45634"/>
    <lineage>
        <taxon>Bacteria</taxon>
        <taxon>Bacillati</taxon>
        <taxon>Bacillota</taxon>
        <taxon>Bacilli</taxon>
        <taxon>Lactobacillales</taxon>
        <taxon>Streptococcaceae</taxon>
        <taxon>Streptococcus</taxon>
    </lineage>
</organism>
<evidence type="ECO:0008006" key="3">
    <source>
        <dbReference type="Google" id="ProtNLM"/>
    </source>
</evidence>
<dbReference type="EMBL" id="RJPQ01000001">
    <property type="protein sequence ID" value="RSJ87913.1"/>
    <property type="molecule type" value="Genomic_DNA"/>
</dbReference>
<gene>
    <name evidence="1" type="ORF">D8794_00795</name>
</gene>
<name>A0A428GWQ8_STRCR</name>
<dbReference type="RefSeq" id="WP_125371195.1">
    <property type="nucleotide sequence ID" value="NZ_RJPO01000003.1"/>
</dbReference>
<sequence length="112" mass="13484">MKLPKLLKQNKHSEEFANTLIKKNKPVFWLPSLPQESFKQNKETERWEIDGYKYWFYQPGNGLPPFEVKTSKRYESLPEDIVAIKFEHLSAVRIKDDVYFKCEDFNILERDK</sequence>
<reference evidence="1 2" key="1">
    <citation type="submission" date="2018-11" db="EMBL/GenBank/DDBJ databases">
        <title>Species Designations Belie Phenotypic and Genotypic Heterogeneity in Oral Streptococci.</title>
        <authorList>
            <person name="Velsko I."/>
        </authorList>
    </citation>
    <scope>NUCLEOTIDE SEQUENCE [LARGE SCALE GENOMIC DNA]</scope>
    <source>
        <strain evidence="1 2">A54</strain>
    </source>
</reference>
<protein>
    <recommendedName>
        <fullName evidence="3">SuB0782 undefined product 764400:764714 forward MW:11955</fullName>
    </recommendedName>
</protein>
<dbReference type="Proteomes" id="UP000277890">
    <property type="component" value="Unassembled WGS sequence"/>
</dbReference>
<evidence type="ECO:0000313" key="1">
    <source>
        <dbReference type="EMBL" id="RSJ87913.1"/>
    </source>
</evidence>
<evidence type="ECO:0000313" key="2">
    <source>
        <dbReference type="Proteomes" id="UP000277890"/>
    </source>
</evidence>